<sequence>MSLVASVSPVTAVSGGSSRAAASQPAASNGGTSAVPAAAGGSNAPSRKLMGQVIEASLAGPVTRAKSQDTTPQSGLRDVSKEARQMPENPASDRMKREIASTETQPAGAVYSVKKIAAEAASEMKVREPTPVEVLKEQQAGGKPGGSVEEMNALIEQTSPLAQKVDLSQTRVDISKQNDALRQMSEQALAEGRARRGTSLIDKPSAQEQMQSQQKAAQAREGAYSTMSLTAVSPDRQNGRAVRLTM</sequence>
<proteinExistence type="predicted"/>
<dbReference type="OrthoDB" id="7688586at2"/>
<evidence type="ECO:0000256" key="1">
    <source>
        <dbReference type="SAM" id="MobiDB-lite"/>
    </source>
</evidence>
<reference evidence="2 3" key="1">
    <citation type="submission" date="2016-10" db="EMBL/GenBank/DDBJ databases">
        <authorList>
            <person name="de Groot N.N."/>
        </authorList>
    </citation>
    <scope>NUCLEOTIDE SEQUENCE [LARGE SCALE GENOMIC DNA]</scope>
    <source>
        <strain evidence="3">DSM 938 / 37b4</strain>
    </source>
</reference>
<feature type="compositionally biased region" description="Low complexity" evidence="1">
    <location>
        <begin position="12"/>
        <end position="31"/>
    </location>
</feature>
<accession>A0A1G7F9Z0</accession>
<feature type="region of interest" description="Disordered" evidence="1">
    <location>
        <begin position="187"/>
        <end position="222"/>
    </location>
</feature>
<organism evidence="2 3">
    <name type="scientific">Rhodobacter capsulatus</name>
    <name type="common">Rhodopseudomonas capsulata</name>
    <dbReference type="NCBI Taxonomy" id="1061"/>
    <lineage>
        <taxon>Bacteria</taxon>
        <taxon>Pseudomonadati</taxon>
        <taxon>Pseudomonadota</taxon>
        <taxon>Alphaproteobacteria</taxon>
        <taxon>Rhodobacterales</taxon>
        <taxon>Rhodobacter group</taxon>
        <taxon>Rhodobacter</taxon>
    </lineage>
</organism>
<name>A0A1G7F9Z0_RHOCA</name>
<feature type="compositionally biased region" description="Low complexity" evidence="1">
    <location>
        <begin position="206"/>
        <end position="219"/>
    </location>
</feature>
<dbReference type="EMBL" id="FNAY01000003">
    <property type="protein sequence ID" value="SDE72701.1"/>
    <property type="molecule type" value="Genomic_DNA"/>
</dbReference>
<dbReference type="RefSeq" id="WP_139182386.1">
    <property type="nucleotide sequence ID" value="NZ_CP119563.1"/>
</dbReference>
<feature type="compositionally biased region" description="Basic and acidic residues" evidence="1">
    <location>
        <begin position="78"/>
        <end position="100"/>
    </location>
</feature>
<feature type="region of interest" description="Disordered" evidence="1">
    <location>
        <begin position="1"/>
        <end position="106"/>
    </location>
</feature>
<protein>
    <submittedName>
        <fullName evidence="2">Uncharacterized protein</fullName>
    </submittedName>
</protein>
<evidence type="ECO:0000313" key="2">
    <source>
        <dbReference type="EMBL" id="SDE72701.1"/>
    </source>
</evidence>
<dbReference type="AlphaFoldDB" id="A0A1G7F9Z0"/>
<evidence type="ECO:0000313" key="3">
    <source>
        <dbReference type="Proteomes" id="UP000183812"/>
    </source>
</evidence>
<dbReference type="Proteomes" id="UP000183812">
    <property type="component" value="Unassembled WGS sequence"/>
</dbReference>
<feature type="region of interest" description="Disordered" evidence="1">
    <location>
        <begin position="227"/>
        <end position="246"/>
    </location>
</feature>
<gene>
    <name evidence="2" type="ORF">SAMN04244550_00913</name>
</gene>